<keyword evidence="7" id="KW-0807">Transducer</keyword>
<keyword evidence="6" id="KW-0675">Receptor</keyword>
<protein>
    <recommendedName>
        <fullName evidence="10">G-protein coupled receptors family 1 profile domain-containing protein</fullName>
    </recommendedName>
</protein>
<dbReference type="InterPro" id="IPR017452">
    <property type="entry name" value="GPCR_Rhodpsn_7TM"/>
</dbReference>
<feature type="transmembrane region" description="Helical" evidence="9">
    <location>
        <begin position="365"/>
        <end position="384"/>
    </location>
</feature>
<sequence length="463" mass="52085">MNAFTFENVILADDGLLQLFSDNFTIYNNETLNGSVSVTSHPHQTDSMANFTGTAPTEDPPQGSSKMKVQGCTMNYVDFTRYPYPGDTTVAPVIWELALKCSFLSIISLLAIIGNILIIVIVIFSKKMRTTTNYYIINLAVSDLMIACLPTWIYLVKNITSGWVLGAFLCKFNVFVQVCAMCTMSFTMIAIAGDRFFAIVFPLKARVTQRKVKVVVAIIWTLGAAIAVPPTLYYKYNERKWANYLETFCTEQWPMRVKPDGKCDGGKTAEQYYWTPVLVALNWLPMLLMTIMYSVIIQRLQFGRLSHNGSLSMSAVQQRSTKRVVIMMFVLLVTFMVCTIPFQVSTIYQAYKDTRAMPPAWYEDVYFSAISLMYSHSAINPMVYGAMNQTFRNGFVHLVARFRGRKNSSRRSQCSTLETTIKPSISVVNKGGLDASQATSETDLIRCSSQISLTAVKDPHDKK</sequence>
<dbReference type="PRINTS" id="PR00237">
    <property type="entry name" value="GPCRRHODOPSN"/>
</dbReference>
<evidence type="ECO:0000256" key="8">
    <source>
        <dbReference type="SAM" id="MobiDB-lite"/>
    </source>
</evidence>
<dbReference type="OrthoDB" id="5975505at2759"/>
<evidence type="ECO:0000256" key="1">
    <source>
        <dbReference type="ARBA" id="ARBA00004141"/>
    </source>
</evidence>
<dbReference type="EMBL" id="CAJHNH020000336">
    <property type="protein sequence ID" value="CAG5117031.1"/>
    <property type="molecule type" value="Genomic_DNA"/>
</dbReference>
<comment type="subcellular location">
    <subcellularLocation>
        <location evidence="1">Membrane</location>
        <topology evidence="1">Multi-pass membrane protein</topology>
    </subcellularLocation>
</comment>
<feature type="domain" description="G-protein coupled receptors family 1 profile" evidence="10">
    <location>
        <begin position="114"/>
        <end position="384"/>
    </location>
</feature>
<evidence type="ECO:0000256" key="2">
    <source>
        <dbReference type="ARBA" id="ARBA00022692"/>
    </source>
</evidence>
<evidence type="ECO:0000313" key="11">
    <source>
        <dbReference type="EMBL" id="CAG5117031.1"/>
    </source>
</evidence>
<evidence type="ECO:0000256" key="5">
    <source>
        <dbReference type="ARBA" id="ARBA00023136"/>
    </source>
</evidence>
<dbReference type="Proteomes" id="UP000678393">
    <property type="component" value="Unassembled WGS sequence"/>
</dbReference>
<dbReference type="GO" id="GO:0008188">
    <property type="term" value="F:neuropeptide receptor activity"/>
    <property type="evidence" value="ECO:0007669"/>
    <property type="project" value="TreeGrafter"/>
</dbReference>
<evidence type="ECO:0000313" key="12">
    <source>
        <dbReference type="Proteomes" id="UP000678393"/>
    </source>
</evidence>
<dbReference type="SUPFAM" id="SSF81321">
    <property type="entry name" value="Family A G protein-coupled receptor-like"/>
    <property type="match status" value="1"/>
</dbReference>
<dbReference type="PANTHER" id="PTHR24238:SF57">
    <property type="entry name" value="G-PROTEIN COUPLED RECEPTOR 83"/>
    <property type="match status" value="1"/>
</dbReference>
<feature type="transmembrane region" description="Helical" evidence="9">
    <location>
        <begin position="214"/>
        <end position="234"/>
    </location>
</feature>
<dbReference type="AlphaFoldDB" id="A0A8S3YP15"/>
<dbReference type="SMART" id="SM01381">
    <property type="entry name" value="7TM_GPCR_Srsx"/>
    <property type="match status" value="1"/>
</dbReference>
<keyword evidence="4" id="KW-0297">G-protein coupled receptor</keyword>
<proteinExistence type="predicted"/>
<dbReference type="InterPro" id="IPR000276">
    <property type="entry name" value="GPCR_Rhodpsn"/>
</dbReference>
<keyword evidence="5 9" id="KW-0472">Membrane</keyword>
<feature type="transmembrane region" description="Helical" evidence="9">
    <location>
        <begin position="272"/>
        <end position="296"/>
    </location>
</feature>
<keyword evidence="12" id="KW-1185">Reference proteome</keyword>
<evidence type="ECO:0000256" key="9">
    <source>
        <dbReference type="SAM" id="Phobius"/>
    </source>
</evidence>
<dbReference type="PROSITE" id="PS50262">
    <property type="entry name" value="G_PROTEIN_RECEP_F1_2"/>
    <property type="match status" value="1"/>
</dbReference>
<evidence type="ECO:0000256" key="7">
    <source>
        <dbReference type="ARBA" id="ARBA00023224"/>
    </source>
</evidence>
<evidence type="ECO:0000256" key="3">
    <source>
        <dbReference type="ARBA" id="ARBA00022989"/>
    </source>
</evidence>
<name>A0A8S3YP15_9EUPU</name>
<comment type="caution">
    <text evidence="11">The sequence shown here is derived from an EMBL/GenBank/DDBJ whole genome shotgun (WGS) entry which is preliminary data.</text>
</comment>
<organism evidence="11 12">
    <name type="scientific">Candidula unifasciata</name>
    <dbReference type="NCBI Taxonomy" id="100452"/>
    <lineage>
        <taxon>Eukaryota</taxon>
        <taxon>Metazoa</taxon>
        <taxon>Spiralia</taxon>
        <taxon>Lophotrochozoa</taxon>
        <taxon>Mollusca</taxon>
        <taxon>Gastropoda</taxon>
        <taxon>Heterobranchia</taxon>
        <taxon>Euthyneura</taxon>
        <taxon>Panpulmonata</taxon>
        <taxon>Eupulmonata</taxon>
        <taxon>Stylommatophora</taxon>
        <taxon>Helicina</taxon>
        <taxon>Helicoidea</taxon>
        <taxon>Geomitridae</taxon>
        <taxon>Candidula</taxon>
    </lineage>
</organism>
<feature type="transmembrane region" description="Helical" evidence="9">
    <location>
        <begin position="136"/>
        <end position="155"/>
    </location>
</feature>
<dbReference type="PANTHER" id="PTHR24238">
    <property type="entry name" value="G-PROTEIN COUPLED RECEPTOR"/>
    <property type="match status" value="1"/>
</dbReference>
<feature type="transmembrane region" description="Helical" evidence="9">
    <location>
        <begin position="103"/>
        <end position="124"/>
    </location>
</feature>
<keyword evidence="2 9" id="KW-0812">Transmembrane</keyword>
<dbReference type="Gene3D" id="1.20.1070.10">
    <property type="entry name" value="Rhodopsin 7-helix transmembrane proteins"/>
    <property type="match status" value="1"/>
</dbReference>
<keyword evidence="3 9" id="KW-1133">Transmembrane helix</keyword>
<dbReference type="Pfam" id="PF00001">
    <property type="entry name" value="7tm_1"/>
    <property type="match status" value="1"/>
</dbReference>
<dbReference type="GO" id="GO:0005886">
    <property type="term" value="C:plasma membrane"/>
    <property type="evidence" value="ECO:0007669"/>
    <property type="project" value="TreeGrafter"/>
</dbReference>
<feature type="region of interest" description="Disordered" evidence="8">
    <location>
        <begin position="47"/>
        <end position="66"/>
    </location>
</feature>
<dbReference type="CDD" id="cd00637">
    <property type="entry name" value="7tm_classA_rhodopsin-like"/>
    <property type="match status" value="1"/>
</dbReference>
<evidence type="ECO:0000259" key="10">
    <source>
        <dbReference type="PROSITE" id="PS50262"/>
    </source>
</evidence>
<evidence type="ECO:0000256" key="4">
    <source>
        <dbReference type="ARBA" id="ARBA00023040"/>
    </source>
</evidence>
<evidence type="ECO:0000256" key="6">
    <source>
        <dbReference type="ARBA" id="ARBA00023170"/>
    </source>
</evidence>
<feature type="transmembrane region" description="Helical" evidence="9">
    <location>
        <begin position="324"/>
        <end position="345"/>
    </location>
</feature>
<reference evidence="11" key="1">
    <citation type="submission" date="2021-04" db="EMBL/GenBank/DDBJ databases">
        <authorList>
            <consortium name="Molecular Ecology Group"/>
        </authorList>
    </citation>
    <scope>NUCLEOTIDE SEQUENCE</scope>
</reference>
<feature type="transmembrane region" description="Helical" evidence="9">
    <location>
        <begin position="175"/>
        <end position="193"/>
    </location>
</feature>
<accession>A0A8S3YP15</accession>
<gene>
    <name evidence="11" type="ORF">CUNI_LOCUS2589</name>
</gene>